<evidence type="ECO:0000256" key="4">
    <source>
        <dbReference type="ARBA" id="ARBA00022723"/>
    </source>
</evidence>
<name>A0AA40LD86_CNENI</name>
<keyword evidence="16" id="KW-1185">Reference proteome</keyword>
<evidence type="ECO:0000256" key="13">
    <source>
        <dbReference type="SAM" id="MobiDB-lite"/>
    </source>
</evidence>
<dbReference type="InterPro" id="IPR013087">
    <property type="entry name" value="Znf_C2H2_type"/>
</dbReference>
<feature type="compositionally biased region" description="Acidic residues" evidence="13">
    <location>
        <begin position="792"/>
        <end position="804"/>
    </location>
</feature>
<evidence type="ECO:0000256" key="10">
    <source>
        <dbReference type="ARBA" id="ARBA00023163"/>
    </source>
</evidence>
<keyword evidence="8" id="KW-0805">Transcription regulation</keyword>
<feature type="compositionally biased region" description="Low complexity" evidence="13">
    <location>
        <begin position="1000"/>
        <end position="1011"/>
    </location>
</feature>
<dbReference type="SMART" id="SM00355">
    <property type="entry name" value="ZnF_C2H2"/>
    <property type="match status" value="11"/>
</dbReference>
<evidence type="ECO:0000256" key="6">
    <source>
        <dbReference type="ARBA" id="ARBA00022771"/>
    </source>
</evidence>
<feature type="region of interest" description="Disordered" evidence="13">
    <location>
        <begin position="1255"/>
        <end position="1338"/>
    </location>
</feature>
<feature type="compositionally biased region" description="Basic and acidic residues" evidence="13">
    <location>
        <begin position="205"/>
        <end position="219"/>
    </location>
</feature>
<feature type="region of interest" description="Disordered" evidence="13">
    <location>
        <begin position="787"/>
        <end position="826"/>
    </location>
</feature>
<feature type="region of interest" description="Disordered" evidence="13">
    <location>
        <begin position="977"/>
        <end position="1054"/>
    </location>
</feature>
<feature type="region of interest" description="Disordered" evidence="13">
    <location>
        <begin position="627"/>
        <end position="651"/>
    </location>
</feature>
<feature type="compositionally biased region" description="Acidic residues" evidence="13">
    <location>
        <begin position="1256"/>
        <end position="1281"/>
    </location>
</feature>
<feature type="domain" description="C2H2-type" evidence="14">
    <location>
        <begin position="1088"/>
        <end position="1116"/>
    </location>
</feature>
<feature type="compositionally biased region" description="Polar residues" evidence="13">
    <location>
        <begin position="978"/>
        <end position="990"/>
    </location>
</feature>
<evidence type="ECO:0000256" key="9">
    <source>
        <dbReference type="ARBA" id="ARBA00023125"/>
    </source>
</evidence>
<keyword evidence="4" id="KW-0479">Metal-binding</keyword>
<dbReference type="InterPro" id="IPR045914">
    <property type="entry name" value="Zn532-like"/>
</dbReference>
<evidence type="ECO:0000313" key="15">
    <source>
        <dbReference type="EMBL" id="KAK1327797.1"/>
    </source>
</evidence>
<dbReference type="SUPFAM" id="SSF57667">
    <property type="entry name" value="beta-beta-alpha zinc fingers"/>
    <property type="match status" value="1"/>
</dbReference>
<gene>
    <name evidence="15" type="ORF">QTO34_012705</name>
</gene>
<comment type="function">
    <text evidence="1">May be involved in transcriptional regulation.</text>
</comment>
<keyword evidence="6 12" id="KW-0863">Zinc-finger</keyword>
<dbReference type="PANTHER" id="PTHR47222:SF1">
    <property type="entry name" value="ZINC FINGER PROTEIN 592"/>
    <property type="match status" value="1"/>
</dbReference>
<evidence type="ECO:0000256" key="1">
    <source>
        <dbReference type="ARBA" id="ARBA00003767"/>
    </source>
</evidence>
<evidence type="ECO:0000256" key="8">
    <source>
        <dbReference type="ARBA" id="ARBA00023015"/>
    </source>
</evidence>
<feature type="region of interest" description="Disordered" evidence="13">
    <location>
        <begin position="1149"/>
        <end position="1191"/>
    </location>
</feature>
<proteinExistence type="inferred from homology"/>
<feature type="region of interest" description="Disordered" evidence="13">
    <location>
        <begin position="194"/>
        <end position="219"/>
    </location>
</feature>
<dbReference type="GO" id="GO:0008270">
    <property type="term" value="F:zinc ion binding"/>
    <property type="evidence" value="ECO:0007669"/>
    <property type="project" value="UniProtKB-KW"/>
</dbReference>
<dbReference type="InterPro" id="IPR057356">
    <property type="entry name" value="Znf-C2H2_ZNF592"/>
</dbReference>
<comment type="subcellular location">
    <subcellularLocation>
        <location evidence="2">Nucleus</location>
    </subcellularLocation>
</comment>
<evidence type="ECO:0000256" key="3">
    <source>
        <dbReference type="ARBA" id="ARBA00006991"/>
    </source>
</evidence>
<evidence type="ECO:0000256" key="5">
    <source>
        <dbReference type="ARBA" id="ARBA00022737"/>
    </source>
</evidence>
<feature type="region of interest" description="Disordered" evidence="13">
    <location>
        <begin position="285"/>
        <end position="442"/>
    </location>
</feature>
<feature type="compositionally biased region" description="Basic and acidic residues" evidence="13">
    <location>
        <begin position="289"/>
        <end position="299"/>
    </location>
</feature>
<feature type="domain" description="C2H2-type" evidence="14">
    <location>
        <begin position="541"/>
        <end position="566"/>
    </location>
</feature>
<keyword evidence="10" id="KW-0804">Transcription</keyword>
<keyword evidence="11" id="KW-0539">Nucleus</keyword>
<feature type="region of interest" description="Disordered" evidence="13">
    <location>
        <begin position="1"/>
        <end position="63"/>
    </location>
</feature>
<evidence type="ECO:0000259" key="14">
    <source>
        <dbReference type="PROSITE" id="PS50157"/>
    </source>
</evidence>
<accession>A0AA40LD86</accession>
<organism evidence="15 16">
    <name type="scientific">Cnephaeus nilssonii</name>
    <name type="common">Northern bat</name>
    <name type="synonym">Eptesicus nilssonii</name>
    <dbReference type="NCBI Taxonomy" id="3371016"/>
    <lineage>
        <taxon>Eukaryota</taxon>
        <taxon>Metazoa</taxon>
        <taxon>Chordata</taxon>
        <taxon>Craniata</taxon>
        <taxon>Vertebrata</taxon>
        <taxon>Euteleostomi</taxon>
        <taxon>Mammalia</taxon>
        <taxon>Eutheria</taxon>
        <taxon>Laurasiatheria</taxon>
        <taxon>Chiroptera</taxon>
        <taxon>Yangochiroptera</taxon>
        <taxon>Vespertilionidae</taxon>
        <taxon>Cnephaeus</taxon>
    </lineage>
</organism>
<reference evidence="15" key="1">
    <citation type="submission" date="2023-06" db="EMBL/GenBank/DDBJ databases">
        <title>Reference genome for the Northern bat (Eptesicus nilssonii), a most northern bat species.</title>
        <authorList>
            <person name="Laine V.N."/>
            <person name="Pulliainen A.T."/>
            <person name="Lilley T.M."/>
        </authorList>
    </citation>
    <scope>NUCLEOTIDE SEQUENCE</scope>
    <source>
        <strain evidence="15">BLF_Eptnil</strain>
        <tissue evidence="15">Kidney</tissue>
    </source>
</reference>
<dbReference type="PROSITE" id="PS50157">
    <property type="entry name" value="ZINC_FINGER_C2H2_2"/>
    <property type="match status" value="3"/>
</dbReference>
<dbReference type="Gene3D" id="3.30.160.60">
    <property type="entry name" value="Classic Zinc Finger"/>
    <property type="match status" value="2"/>
</dbReference>
<feature type="compositionally biased region" description="Low complexity" evidence="13">
    <location>
        <begin position="334"/>
        <end position="358"/>
    </location>
</feature>
<evidence type="ECO:0000256" key="7">
    <source>
        <dbReference type="ARBA" id="ARBA00022833"/>
    </source>
</evidence>
<feature type="compositionally biased region" description="Pro residues" evidence="13">
    <location>
        <begin position="632"/>
        <end position="643"/>
    </location>
</feature>
<keyword evidence="7" id="KW-0862">Zinc</keyword>
<dbReference type="GO" id="GO:0003677">
    <property type="term" value="F:DNA binding"/>
    <property type="evidence" value="ECO:0007669"/>
    <property type="project" value="UniProtKB-KW"/>
</dbReference>
<dbReference type="Pfam" id="PF25412">
    <property type="entry name" value="zf-C2H2_ZNF592"/>
    <property type="match status" value="1"/>
</dbReference>
<dbReference type="InterPro" id="IPR041697">
    <property type="entry name" value="Znf-C2H2_11"/>
</dbReference>
<dbReference type="PROSITE" id="PS00028">
    <property type="entry name" value="ZINC_FINGER_C2H2_1"/>
    <property type="match status" value="4"/>
</dbReference>
<evidence type="ECO:0000256" key="12">
    <source>
        <dbReference type="PROSITE-ProRule" id="PRU00042"/>
    </source>
</evidence>
<dbReference type="Pfam" id="PF16622">
    <property type="entry name" value="zf-C2H2_11"/>
    <property type="match status" value="1"/>
</dbReference>
<feature type="compositionally biased region" description="Polar residues" evidence="13">
    <location>
        <begin position="369"/>
        <end position="378"/>
    </location>
</feature>
<feature type="compositionally biased region" description="Low complexity" evidence="13">
    <location>
        <begin position="409"/>
        <end position="438"/>
    </location>
</feature>
<dbReference type="Proteomes" id="UP001177744">
    <property type="component" value="Unassembled WGS sequence"/>
</dbReference>
<evidence type="ECO:0000313" key="16">
    <source>
        <dbReference type="Proteomes" id="UP001177744"/>
    </source>
</evidence>
<comment type="similarity">
    <text evidence="3">Belongs to the krueppel C2H2-type zinc-finger protein family.</text>
</comment>
<keyword evidence="5" id="KW-0677">Repeat</keyword>
<dbReference type="GO" id="GO:0005634">
    <property type="term" value="C:nucleus"/>
    <property type="evidence" value="ECO:0007669"/>
    <property type="project" value="UniProtKB-SubCell"/>
</dbReference>
<feature type="compositionally biased region" description="Polar residues" evidence="13">
    <location>
        <begin position="1182"/>
        <end position="1191"/>
    </location>
</feature>
<feature type="compositionally biased region" description="Low complexity" evidence="13">
    <location>
        <begin position="49"/>
        <end position="62"/>
    </location>
</feature>
<dbReference type="EMBL" id="JAULJE010000025">
    <property type="protein sequence ID" value="KAK1327797.1"/>
    <property type="molecule type" value="Genomic_DNA"/>
</dbReference>
<feature type="compositionally biased region" description="Basic and acidic residues" evidence="13">
    <location>
        <begin position="1039"/>
        <end position="1051"/>
    </location>
</feature>
<dbReference type="PANTHER" id="PTHR47222">
    <property type="entry name" value="ZINC FINGER PROTEIN 532-RELATED"/>
    <property type="match status" value="1"/>
</dbReference>
<protein>
    <recommendedName>
        <fullName evidence="14">C2H2-type domain-containing protein</fullName>
    </recommendedName>
</protein>
<feature type="compositionally biased region" description="Polar residues" evidence="13">
    <location>
        <begin position="1319"/>
        <end position="1338"/>
    </location>
</feature>
<evidence type="ECO:0000256" key="11">
    <source>
        <dbReference type="ARBA" id="ARBA00023242"/>
    </source>
</evidence>
<dbReference type="InterPro" id="IPR036236">
    <property type="entry name" value="Znf_C2H2_sf"/>
</dbReference>
<evidence type="ECO:0000256" key="2">
    <source>
        <dbReference type="ARBA" id="ARBA00004123"/>
    </source>
</evidence>
<comment type="caution">
    <text evidence="15">The sequence shown here is derived from an EMBL/GenBank/DDBJ whole genome shotgun (WGS) entry which is preliminary data.</text>
</comment>
<keyword evidence="9" id="KW-0238">DNA-binding</keyword>
<feature type="compositionally biased region" description="Polar residues" evidence="13">
    <location>
        <begin position="1012"/>
        <end position="1034"/>
    </location>
</feature>
<feature type="domain" description="C2H2-type" evidence="14">
    <location>
        <begin position="701"/>
        <end position="728"/>
    </location>
</feature>
<sequence>MGDMKTPDFDDLLAAFDIPDPTSLDAKEAIQTPSEENENPLKPPGMCMDDSVSLSHSGSSSDVPAVSVIVKNTSRQESFEADKDHIAPSLLHNGFRGPDLPAEAHSLGHNCGKFDSAFMNGDSARSFPGKLEPCNPESEDAIKDNGFGLKPKHSDSYFAPPPGCGPVGGPVLEALAKFPVPELHIFDHFCKKEPKPEPLPLGSQQEHERGAQKAAEPHKELDASRFFGDALEFNSHPGNSIVEPKGLAAELGSCSSVPPRQRLKPAHSKLSSCVAALVALQAKRVASVPKEDLPGHTKDPAGPTKEGSRGSPKMPKSPKSPRSPLEAARKSMKPSDSPRSICSDSSSKGSPSVAASSPPAIPRVRIKTIKTSSGQIKRTVTRILPDPDDPNAGSPQGDRKGLESVTKASESPSPSCGSGPRAPKGAAPGPQAGKKQQQSIALQASTPASANLLPKAVHLANLNLVPHSVAASVTAKSSAQRRSQPQPTQMSVPLVHQVKKAAPLVVEVFNKVLHSSNPVPLYAPNLSPPADSRIHVPASGYCCLECGDAFALEKSLGQHYGRRSVHIEVLCTLCSQTLVFFNKCSLLRHARDHKTKGLVMQCSQLLVKPISADQMFAAAPANLNSAPLAPAAAPPPPPSPSPKHGPASDKASATIPALPLYPDPVRLIRHGVKCLECHKQIRDHTVMAAHFQRTTEKSEGLTCPVCQMLLPNQCSFCAHQRIHTHKSPYCCPECGALCRSAYFQTHVKENCLHYARKVGYRMDKFSKDIESSDDEFYFENEEKREKCKSDESEFSEDASGDDEQIAGPSGTPGRKKSLALPKDLAESTDSDSDIEFLKAKRRRTIVYSRPSLDLTSTPPRLPLSFRCIHCGVVHLTLALLKSHIQEKHCQVFHKCAFCPMAFKTASSTADHSATQHPTQPHKPSQLMYKCSCEMIFNKKRHMQQHFYQNASQAQVGVFKCPECPLLFLQEAGADAARQVSNRSPHPQSTHGVPRNVEELSSLQSSADTSSSRPGSRVSTEPPATSVASRGSSLPSGRWGRSEAHRRAEGKPRLRSTGWTCQECQEWVPDRESYVSHMKKSHGRTLKRYPCRQCELSFHTPSSLRKHIRNNHDTVKKVYTCGYCTEDSPSFPRPSLLESHISLMHGIRNPDLSQTSKVRPPGGHSPQVNHLKRRVSGAEDAPGTNNGETVSSVKRHKSLFQCAKCSFATDSGIEFQSHIPQHQVDSSTAQCPFCGLCYTSTGSLSRHLFIVHKVRDQEDEEEAAEAAEEAAEPEEGSGEEGSMETRENGLEECTSEPLSGDPEARRSPGSAPEEDIVRDAQSQPLASQDQDSHAPSPQV</sequence>